<sequence length="282" mass="32006">MISSLRTRLQDFYWAYSPSRYKAACRGVKDFANVFVKQALQEKNKTGPDSDRYAFIQDLYDEMQDPVLVRDQLVNVLLAGRDTTACLLSWTFFLLVRHTSALDRLRNEIRSVMGDDQELTRNHVQKMSYLKCVLNETLRLYPSVPINVRIAQKTTWLPRGGGPDGDAPLLVRRGVGVGFLAYYLHRRKDLYGDDADEFRPERWEGPELANIGWGYIPFHGGPRLCLGKDFALMEASCAIVRIIQTFPDIRLPPGYPVVPTGQEKQALTVFLSSADGCKVLLD</sequence>
<keyword evidence="5 7" id="KW-0408">Iron</keyword>
<evidence type="ECO:0000256" key="1">
    <source>
        <dbReference type="ARBA" id="ARBA00001971"/>
    </source>
</evidence>
<dbReference type="InterPro" id="IPR017972">
    <property type="entry name" value="Cyt_P450_CS"/>
</dbReference>
<evidence type="ECO:0000256" key="6">
    <source>
        <dbReference type="ARBA" id="ARBA00023033"/>
    </source>
</evidence>
<evidence type="ECO:0000313" key="9">
    <source>
        <dbReference type="EMBL" id="KAF6240903.1"/>
    </source>
</evidence>
<keyword evidence="3 7" id="KW-0479">Metal-binding</keyword>
<dbReference type="PRINTS" id="PR00385">
    <property type="entry name" value="P450"/>
</dbReference>
<dbReference type="InterPro" id="IPR001128">
    <property type="entry name" value="Cyt_P450"/>
</dbReference>
<evidence type="ECO:0008006" key="11">
    <source>
        <dbReference type="Google" id="ProtNLM"/>
    </source>
</evidence>
<reference evidence="9 10" key="1">
    <citation type="journal article" date="2020" name="Genomics">
        <title>Complete, high-quality genomes from long-read metagenomic sequencing of two wolf lichen thalli reveals enigmatic genome architecture.</title>
        <authorList>
            <person name="McKenzie S.K."/>
            <person name="Walston R.F."/>
            <person name="Allen J.L."/>
        </authorList>
    </citation>
    <scope>NUCLEOTIDE SEQUENCE [LARGE SCALE GENOMIC DNA]</scope>
    <source>
        <strain evidence="9">WasteWater2</strain>
    </source>
</reference>
<dbReference type="OrthoDB" id="1470350at2759"/>
<keyword evidence="4 8" id="KW-0560">Oxidoreductase</keyword>
<gene>
    <name evidence="9" type="ORF">HO173_000695</name>
</gene>
<dbReference type="GeneID" id="59282374"/>
<evidence type="ECO:0000256" key="7">
    <source>
        <dbReference type="PIRSR" id="PIRSR602401-1"/>
    </source>
</evidence>
<dbReference type="PROSITE" id="PS00086">
    <property type="entry name" value="CYTOCHROME_P450"/>
    <property type="match status" value="1"/>
</dbReference>
<evidence type="ECO:0000256" key="2">
    <source>
        <dbReference type="ARBA" id="ARBA00010617"/>
    </source>
</evidence>
<dbReference type="PANTHER" id="PTHR24287">
    <property type="entry name" value="P450, PUTATIVE (EUROFUNG)-RELATED"/>
    <property type="match status" value="1"/>
</dbReference>
<evidence type="ECO:0000256" key="4">
    <source>
        <dbReference type="ARBA" id="ARBA00023002"/>
    </source>
</evidence>
<dbReference type="PRINTS" id="PR00463">
    <property type="entry name" value="EP450I"/>
</dbReference>
<dbReference type="Proteomes" id="UP000578531">
    <property type="component" value="Unassembled WGS sequence"/>
</dbReference>
<name>A0A8H6L9L3_9LECA</name>
<proteinExistence type="inferred from homology"/>
<evidence type="ECO:0000256" key="8">
    <source>
        <dbReference type="RuleBase" id="RU000461"/>
    </source>
</evidence>
<dbReference type="AlphaFoldDB" id="A0A8H6L9L3"/>
<dbReference type="Gene3D" id="1.10.630.10">
    <property type="entry name" value="Cytochrome P450"/>
    <property type="match status" value="1"/>
</dbReference>
<dbReference type="PANTHER" id="PTHR24287:SF18">
    <property type="entry name" value="CYTOCHROME P450 MONOOXYGENASE APDE-RELATED"/>
    <property type="match status" value="1"/>
</dbReference>
<comment type="similarity">
    <text evidence="2 8">Belongs to the cytochrome P450 family.</text>
</comment>
<dbReference type="GO" id="GO:0020037">
    <property type="term" value="F:heme binding"/>
    <property type="evidence" value="ECO:0007669"/>
    <property type="project" value="InterPro"/>
</dbReference>
<dbReference type="InterPro" id="IPR047146">
    <property type="entry name" value="Cyt_P450_E_CYP52_fungi"/>
</dbReference>
<dbReference type="RefSeq" id="XP_037170151.1">
    <property type="nucleotide sequence ID" value="XM_037302644.1"/>
</dbReference>
<dbReference type="GO" id="GO:0016705">
    <property type="term" value="F:oxidoreductase activity, acting on paired donors, with incorporation or reduction of molecular oxygen"/>
    <property type="evidence" value="ECO:0007669"/>
    <property type="project" value="InterPro"/>
</dbReference>
<organism evidence="9 10">
    <name type="scientific">Letharia columbiana</name>
    <dbReference type="NCBI Taxonomy" id="112416"/>
    <lineage>
        <taxon>Eukaryota</taxon>
        <taxon>Fungi</taxon>
        <taxon>Dikarya</taxon>
        <taxon>Ascomycota</taxon>
        <taxon>Pezizomycotina</taxon>
        <taxon>Lecanoromycetes</taxon>
        <taxon>OSLEUM clade</taxon>
        <taxon>Lecanoromycetidae</taxon>
        <taxon>Lecanorales</taxon>
        <taxon>Lecanorineae</taxon>
        <taxon>Parmeliaceae</taxon>
        <taxon>Letharia</taxon>
    </lineage>
</organism>
<dbReference type="EMBL" id="JACCJC010000002">
    <property type="protein sequence ID" value="KAF6240903.1"/>
    <property type="molecule type" value="Genomic_DNA"/>
</dbReference>
<dbReference type="GO" id="GO:0005506">
    <property type="term" value="F:iron ion binding"/>
    <property type="evidence" value="ECO:0007669"/>
    <property type="project" value="InterPro"/>
</dbReference>
<evidence type="ECO:0000313" key="10">
    <source>
        <dbReference type="Proteomes" id="UP000578531"/>
    </source>
</evidence>
<keyword evidence="10" id="KW-1185">Reference proteome</keyword>
<comment type="caution">
    <text evidence="9">The sequence shown here is derived from an EMBL/GenBank/DDBJ whole genome shotgun (WGS) entry which is preliminary data.</text>
</comment>
<evidence type="ECO:0000256" key="3">
    <source>
        <dbReference type="ARBA" id="ARBA00022723"/>
    </source>
</evidence>
<feature type="binding site" description="axial binding residue" evidence="7">
    <location>
        <position position="225"/>
    </location>
    <ligand>
        <name>heme</name>
        <dbReference type="ChEBI" id="CHEBI:30413"/>
    </ligand>
    <ligandPart>
        <name>Fe</name>
        <dbReference type="ChEBI" id="CHEBI:18248"/>
    </ligandPart>
</feature>
<keyword evidence="7 8" id="KW-0349">Heme</keyword>
<dbReference type="Pfam" id="PF00067">
    <property type="entry name" value="p450"/>
    <property type="match status" value="1"/>
</dbReference>
<comment type="cofactor">
    <cofactor evidence="1 7">
        <name>heme</name>
        <dbReference type="ChEBI" id="CHEBI:30413"/>
    </cofactor>
</comment>
<keyword evidence="6 8" id="KW-0503">Monooxygenase</keyword>
<dbReference type="GO" id="GO:0004497">
    <property type="term" value="F:monooxygenase activity"/>
    <property type="evidence" value="ECO:0007669"/>
    <property type="project" value="UniProtKB-KW"/>
</dbReference>
<dbReference type="InterPro" id="IPR002401">
    <property type="entry name" value="Cyt_P450_E_grp-I"/>
</dbReference>
<protein>
    <recommendedName>
        <fullName evidence="11">Cytochrome P450</fullName>
    </recommendedName>
</protein>
<accession>A0A8H6L9L3</accession>
<dbReference type="InterPro" id="IPR036396">
    <property type="entry name" value="Cyt_P450_sf"/>
</dbReference>
<evidence type="ECO:0000256" key="5">
    <source>
        <dbReference type="ARBA" id="ARBA00023004"/>
    </source>
</evidence>
<dbReference type="SUPFAM" id="SSF48264">
    <property type="entry name" value="Cytochrome P450"/>
    <property type="match status" value="1"/>
</dbReference>